<feature type="transmembrane region" description="Helical" evidence="1">
    <location>
        <begin position="358"/>
        <end position="375"/>
    </location>
</feature>
<dbReference type="PATRIC" id="fig|1218508.4.peg.520"/>
<keyword evidence="1" id="KW-0472">Membrane</keyword>
<gene>
    <name evidence="2" type="ORF">JG29_05080</name>
</gene>
<feature type="transmembrane region" description="Helical" evidence="1">
    <location>
        <begin position="95"/>
        <end position="115"/>
    </location>
</feature>
<reference evidence="2 3" key="1">
    <citation type="submission" date="2014-12" db="EMBL/GenBank/DDBJ databases">
        <title>Comparative genomics of the lactic acid bacteria isolated from the honey bee gut.</title>
        <authorList>
            <person name="Ellegaard K.M."/>
            <person name="Tamarit D."/>
            <person name="Javelind E."/>
            <person name="Olofsson T."/>
            <person name="Andersson S.G."/>
            <person name="Vasquez A."/>
        </authorList>
    </citation>
    <scope>NUCLEOTIDE SEQUENCE [LARGE SCALE GENOMIC DNA]</scope>
    <source>
        <strain evidence="2 3">Hon2</strain>
    </source>
</reference>
<proteinExistence type="predicted"/>
<feature type="transmembrane region" description="Helical" evidence="1">
    <location>
        <begin position="387"/>
        <end position="404"/>
    </location>
</feature>
<feature type="transmembrane region" description="Helical" evidence="1">
    <location>
        <begin position="458"/>
        <end position="474"/>
    </location>
</feature>
<feature type="transmembrane region" description="Helical" evidence="1">
    <location>
        <begin position="152"/>
        <end position="172"/>
    </location>
</feature>
<feature type="transmembrane region" description="Helical" evidence="1">
    <location>
        <begin position="69"/>
        <end position="89"/>
    </location>
</feature>
<feature type="transmembrane region" description="Helical" evidence="1">
    <location>
        <begin position="410"/>
        <end position="428"/>
    </location>
</feature>
<feature type="transmembrane region" description="Helical" evidence="1">
    <location>
        <begin position="37"/>
        <end position="57"/>
    </location>
</feature>
<dbReference type="EMBL" id="JXBZ01000004">
    <property type="protein sequence ID" value="KJY49446.1"/>
    <property type="molecule type" value="Genomic_DNA"/>
</dbReference>
<feature type="transmembrane region" description="Helical" evidence="1">
    <location>
        <begin position="325"/>
        <end position="346"/>
    </location>
</feature>
<comment type="caution">
    <text evidence="2">The sequence shown here is derived from an EMBL/GenBank/DDBJ whole genome shotgun (WGS) entry which is preliminary data.</text>
</comment>
<feature type="transmembrane region" description="Helical" evidence="1">
    <location>
        <begin position="210"/>
        <end position="233"/>
    </location>
</feature>
<accession>A0A0F4KW66</accession>
<dbReference type="STRING" id="1218508.JG29_05080"/>
<feature type="transmembrane region" description="Helical" evidence="1">
    <location>
        <begin position="122"/>
        <end position="140"/>
    </location>
</feature>
<organism evidence="2 3">
    <name type="scientific">Bombilactobacillus mellis</name>
    <dbReference type="NCBI Taxonomy" id="1218508"/>
    <lineage>
        <taxon>Bacteria</taxon>
        <taxon>Bacillati</taxon>
        <taxon>Bacillota</taxon>
        <taxon>Bacilli</taxon>
        <taxon>Lactobacillales</taxon>
        <taxon>Lactobacillaceae</taxon>
        <taxon>Bombilactobacillus</taxon>
    </lineage>
</organism>
<evidence type="ECO:0000313" key="3">
    <source>
        <dbReference type="Proteomes" id="UP000033695"/>
    </source>
</evidence>
<dbReference type="RefSeq" id="WP_045922376.1">
    <property type="nucleotide sequence ID" value="NZ_JBHTHW010000001.1"/>
</dbReference>
<feature type="transmembrane region" description="Helical" evidence="1">
    <location>
        <begin position="655"/>
        <end position="677"/>
    </location>
</feature>
<feature type="transmembrane region" description="Helical" evidence="1">
    <location>
        <begin position="435"/>
        <end position="452"/>
    </location>
</feature>
<feature type="transmembrane region" description="Helical" evidence="1">
    <location>
        <begin position="684"/>
        <end position="702"/>
    </location>
</feature>
<protein>
    <submittedName>
        <fullName evidence="2">Uncharacterized protein</fullName>
    </submittedName>
</protein>
<sequence>MKSRTSKMLSLILAILAAIFVTMWLDLFLNNYSISPFSTIYFLEIAVGFTLAIKQLMRPTSQLLLRGGILLLVTIIESLIVLLVGYLQLGTFTGFSWQFVCGLLLINTLFVFSNWHQYSLNLWQFFLAVLIVVWETLAIGWNFDVASTEWNWLIIIGGLNLLITIIAFAHISNSQSWKLATVAGVLFALALVLGKPLYETYKFPRLNSEVLIKLGGFIFFWTIVVALILDFLITKHPRITQTSGYVKIQNWFNNLPHPWLLSSSISFIIFIPAIIALAPGIWSYDTPFQYFSMTHGEWSIGQPIASMFIVYIFVHLIGSQLLHSLSLGIFLLIIVQFLLAALIFGYGLQLLNRWHLPWPIQLLTWGWWSLHITNWTSLAQVNTKDTWSALAATLIMIFLLEMWLDQDRFFHSYGKLFILVLAILIFLTFRNSSRLVLLLFIPLWLILCWKYWKKLIALFAVIGVIFVVFNGPVVQHLPSKNANATTGVRSLSSTGGLKTQIIFGSYVSAGQHFSAADKSLLWTILPKGTPKQYQRFYSPQFADQANLVWQQFYKFYPYIHRGNFQQRRSQMLKRIIIHYPQATLQAILNLNLGWYYPQSTYPSRSGNIYNEVINETKNGPMTKPGVIINNWQWWPGLYQMVYDLEQSGNYSQYPVIASFFDPACWSWILLIILLALISQKSWSALLIAAFAMLQWLCLWAAPVVLARYIYPIFLLLPLLLALIYLRPHTK</sequence>
<keyword evidence="1" id="KW-0812">Transmembrane</keyword>
<dbReference type="Proteomes" id="UP000033695">
    <property type="component" value="Unassembled WGS sequence"/>
</dbReference>
<feature type="transmembrane region" description="Helical" evidence="1">
    <location>
        <begin position="576"/>
        <end position="596"/>
    </location>
</feature>
<dbReference type="OrthoDB" id="2143989at2"/>
<feature type="transmembrane region" description="Helical" evidence="1">
    <location>
        <begin position="7"/>
        <end position="25"/>
    </location>
</feature>
<keyword evidence="3" id="KW-1185">Reference proteome</keyword>
<name>A0A0F4KW66_9LACO</name>
<feature type="transmembrane region" description="Helical" evidence="1">
    <location>
        <begin position="179"/>
        <end position="198"/>
    </location>
</feature>
<feature type="transmembrane region" description="Helical" evidence="1">
    <location>
        <begin position="259"/>
        <end position="278"/>
    </location>
</feature>
<feature type="transmembrane region" description="Helical" evidence="1">
    <location>
        <begin position="708"/>
        <end position="725"/>
    </location>
</feature>
<evidence type="ECO:0000313" key="2">
    <source>
        <dbReference type="EMBL" id="KJY49446.1"/>
    </source>
</evidence>
<dbReference type="AlphaFoldDB" id="A0A0F4KW66"/>
<dbReference type="HOGENOM" id="CLU_379382_0_0_9"/>
<feature type="transmembrane region" description="Helical" evidence="1">
    <location>
        <begin position="298"/>
        <end position="318"/>
    </location>
</feature>
<evidence type="ECO:0000256" key="1">
    <source>
        <dbReference type="SAM" id="Phobius"/>
    </source>
</evidence>
<keyword evidence="1" id="KW-1133">Transmembrane helix</keyword>